<evidence type="ECO:0000256" key="1">
    <source>
        <dbReference type="SAM" id="SignalP"/>
    </source>
</evidence>
<dbReference type="SUPFAM" id="SSF56935">
    <property type="entry name" value="Porins"/>
    <property type="match status" value="1"/>
</dbReference>
<evidence type="ECO:0008006" key="4">
    <source>
        <dbReference type="Google" id="ProtNLM"/>
    </source>
</evidence>
<evidence type="ECO:0000313" key="3">
    <source>
        <dbReference type="Proteomes" id="UP000254266"/>
    </source>
</evidence>
<proteinExistence type="predicted"/>
<dbReference type="AlphaFoldDB" id="A0A370DK89"/>
<accession>A0A370DK89</accession>
<sequence>MKKYSIVPKVLLGAVASVSFYSVALATQQSGFNPDISLTLDGRYGSYSNDSDYELPGFMLGGEANRGEQGFHLGHNELSISSNIDDMFFGKLTTAIADHEGETEVELEEAYIETLTLDYGIKVKAGRFYSDIGYLNNQHGHVWDFMDAPLIYRGFFGDQLVDDGLQLSWLVPTDIYFKVGIEAGRGERFPAGGAANDGNGAQAAFVKFGGDVGVSNAWQLGFSHWRADIEGRESGAHDGHAGAVSEVPTYSGESQVSGVDFIWKWSPNGNSREQNLKIQAEYFTREEDGVVELAGSSPLELTTYQGKQAGWYLQSVYQFIPRWRVGYRYDYLGVNNQGSDAAVLAEAGLDDEGHNPQRSALMLDYSHSEFSRIRLQLAQDDSYEDSDTLFFIQYIVTLGAHGAHRF</sequence>
<feature type="signal peptide" evidence="1">
    <location>
        <begin position="1"/>
        <end position="26"/>
    </location>
</feature>
<dbReference type="Proteomes" id="UP000254266">
    <property type="component" value="Unassembled WGS sequence"/>
</dbReference>
<feature type="chain" id="PRO_5017042049" description="Zinc-regulated TonB-dependent outer membrane receptor" evidence="1">
    <location>
        <begin position="27"/>
        <end position="406"/>
    </location>
</feature>
<dbReference type="EMBL" id="QFXC01000007">
    <property type="protein sequence ID" value="RDH84804.1"/>
    <property type="molecule type" value="Genomic_DNA"/>
</dbReference>
<dbReference type="Gene3D" id="2.40.160.10">
    <property type="entry name" value="Porin"/>
    <property type="match status" value="1"/>
</dbReference>
<name>A0A370DK89_9GAMM</name>
<keyword evidence="3" id="KW-1185">Reference proteome</keyword>
<protein>
    <recommendedName>
        <fullName evidence="4">Zinc-regulated TonB-dependent outer membrane receptor</fullName>
    </recommendedName>
</protein>
<comment type="caution">
    <text evidence="2">The sequence shown here is derived from an EMBL/GenBank/DDBJ whole genome shotgun (WGS) entry which is preliminary data.</text>
</comment>
<organism evidence="2 3">
    <name type="scientific">endosymbiont of Galathealinum brachiosum</name>
    <dbReference type="NCBI Taxonomy" id="2200906"/>
    <lineage>
        <taxon>Bacteria</taxon>
        <taxon>Pseudomonadati</taxon>
        <taxon>Pseudomonadota</taxon>
        <taxon>Gammaproteobacteria</taxon>
        <taxon>sulfur-oxidizing symbionts</taxon>
    </lineage>
</organism>
<gene>
    <name evidence="2" type="ORF">DIZ80_04890</name>
</gene>
<reference evidence="2 3" key="1">
    <citation type="journal article" date="2018" name="ISME J.">
        <title>Endosymbiont genomes yield clues of tubeworm success.</title>
        <authorList>
            <person name="Li Y."/>
            <person name="Liles M.R."/>
            <person name="Halanych K.M."/>
        </authorList>
    </citation>
    <scope>NUCLEOTIDE SEQUENCE [LARGE SCALE GENOMIC DNA]</scope>
    <source>
        <strain evidence="2">A1464</strain>
    </source>
</reference>
<dbReference type="InterPro" id="IPR023614">
    <property type="entry name" value="Porin_dom_sf"/>
</dbReference>
<evidence type="ECO:0000313" key="2">
    <source>
        <dbReference type="EMBL" id="RDH84804.1"/>
    </source>
</evidence>
<keyword evidence="1" id="KW-0732">Signal</keyword>